<dbReference type="InterPro" id="IPR017467">
    <property type="entry name" value="CHP03016_PEP-CTERM"/>
</dbReference>
<dbReference type="Proteomes" id="UP000683557">
    <property type="component" value="Chromosome"/>
</dbReference>
<proteinExistence type="predicted"/>
<feature type="signal peptide" evidence="1">
    <location>
        <begin position="1"/>
        <end position="25"/>
    </location>
</feature>
<dbReference type="RefSeq" id="WP_216798684.1">
    <property type="nucleotide sequence ID" value="NZ_CP076723.1"/>
</dbReference>
<sequence length="413" mass="45945">MRNALLGITCLASVAALSTGAPALAADYRFTPSLVVGQEYNDNLFQNARSPVTDYVTRVQPNLALKADGGGFAAALSYGIDYRYFAKGSRSDEFDHRASMTGAFKFLDDFLHLDLSDSYSRVSTDVVRDVVTESLVVNQTLQNNALISPYVTWRLPGDSSLKTGYRYRDTRYWSGLGIDKQEHDGFATWSKEVKEGLVFSTYYSYARVTTSMNNLDLHQVYAGLRYDYRPGTFIYGNLGYDWQRFDNGASMNNPFWDVGAGHDFGVVNAAAGTKVQYAEDPQTIITRTVTHYASLNRSFSRGSAGFNASYSKFDKQQRAAGEVQKKIYLGLNGRYELLPVLAMTMNLSGDRLQGHRGSEYPYHMTGGVGLDYSLGDHVVLGTNYTYITYRNSFGSTLGGVEANRVIVEMRLTR</sequence>
<name>A0ABX8J591_9BACT</name>
<dbReference type="EMBL" id="CP076723">
    <property type="protein sequence ID" value="QWV91854.1"/>
    <property type="molecule type" value="Genomic_DNA"/>
</dbReference>
<accession>A0ABX8J591</accession>
<keyword evidence="1" id="KW-0732">Signal</keyword>
<evidence type="ECO:0000313" key="2">
    <source>
        <dbReference type="EMBL" id="QWV91854.1"/>
    </source>
</evidence>
<reference evidence="2 3" key="1">
    <citation type="submission" date="2021-06" db="EMBL/GenBank/DDBJ databases">
        <title>Gemonas diversity in paddy soil.</title>
        <authorList>
            <person name="Liu G."/>
        </authorList>
    </citation>
    <scope>NUCLEOTIDE SEQUENCE [LARGE SCALE GENOMIC DNA]</scope>
    <source>
        <strain evidence="2 3">RG10</strain>
    </source>
</reference>
<evidence type="ECO:0000256" key="1">
    <source>
        <dbReference type="SAM" id="SignalP"/>
    </source>
</evidence>
<evidence type="ECO:0000313" key="3">
    <source>
        <dbReference type="Proteomes" id="UP000683557"/>
    </source>
</evidence>
<protein>
    <submittedName>
        <fullName evidence="2">TIGR03016 family PEP-CTERM system-associated outer membrane protein</fullName>
    </submittedName>
</protein>
<keyword evidence="3" id="KW-1185">Reference proteome</keyword>
<dbReference type="NCBIfam" id="TIGR03016">
    <property type="entry name" value="pepcterm_hypo_1"/>
    <property type="match status" value="1"/>
</dbReference>
<gene>
    <name evidence="2" type="ORF">KP004_11480</name>
</gene>
<feature type="chain" id="PRO_5045266067" evidence="1">
    <location>
        <begin position="26"/>
        <end position="413"/>
    </location>
</feature>
<organism evidence="2 3">
    <name type="scientific">Geomonas oryzisoli</name>
    <dbReference type="NCBI Taxonomy" id="2847992"/>
    <lineage>
        <taxon>Bacteria</taxon>
        <taxon>Pseudomonadati</taxon>
        <taxon>Thermodesulfobacteriota</taxon>
        <taxon>Desulfuromonadia</taxon>
        <taxon>Geobacterales</taxon>
        <taxon>Geobacteraceae</taxon>
        <taxon>Geomonas</taxon>
    </lineage>
</organism>